<evidence type="ECO:0000256" key="6">
    <source>
        <dbReference type="ARBA" id="ARBA00022822"/>
    </source>
</evidence>
<dbReference type="EMBL" id="CP026512">
    <property type="protein sequence ID" value="QAX82117.1"/>
    <property type="molecule type" value="Genomic_DNA"/>
</dbReference>
<evidence type="ECO:0000256" key="9">
    <source>
        <dbReference type="HAMAP-Rule" id="MF_00135"/>
    </source>
</evidence>
<evidence type="ECO:0000256" key="8">
    <source>
        <dbReference type="ARBA" id="ARBA00023235"/>
    </source>
</evidence>
<dbReference type="NCBIfam" id="NF002298">
    <property type="entry name" value="PRK01222.1-4"/>
    <property type="match status" value="1"/>
</dbReference>
<dbReference type="Pfam" id="PF00697">
    <property type="entry name" value="PRAI"/>
    <property type="match status" value="1"/>
</dbReference>
<evidence type="ECO:0000259" key="10">
    <source>
        <dbReference type="Pfam" id="PF00697"/>
    </source>
</evidence>
<name>A0ABX5R9L5_9PSED</name>
<dbReference type="InterPro" id="IPR044643">
    <property type="entry name" value="TrpF_fam"/>
</dbReference>
<evidence type="ECO:0000313" key="12">
    <source>
        <dbReference type="Proteomes" id="UP000288953"/>
    </source>
</evidence>
<keyword evidence="6 9" id="KW-0822">Tryptophan biosynthesis</keyword>
<dbReference type="HAMAP" id="MF_00135">
    <property type="entry name" value="PRAI"/>
    <property type="match status" value="1"/>
</dbReference>
<evidence type="ECO:0000256" key="7">
    <source>
        <dbReference type="ARBA" id="ARBA00023141"/>
    </source>
</evidence>
<evidence type="ECO:0000256" key="4">
    <source>
        <dbReference type="ARBA" id="ARBA00022272"/>
    </source>
</evidence>
<protein>
    <recommendedName>
        <fullName evidence="4 9">N-(5'-phosphoribosyl)anthranilate isomerase</fullName>
        <shortName evidence="9">PRAI</shortName>
        <ecNumber evidence="3 9">5.3.1.24</ecNumber>
    </recommendedName>
</protein>
<comment type="pathway">
    <text evidence="2 9">Amino-acid biosynthesis; L-tryptophan biosynthesis; L-tryptophan from chorismate: step 3/5.</text>
</comment>
<comment type="similarity">
    <text evidence="9">Belongs to the TrpF family.</text>
</comment>
<dbReference type="InterPro" id="IPR011060">
    <property type="entry name" value="RibuloseP-bd_barrel"/>
</dbReference>
<sequence>MSAVMSVVRSKICGITRIEDALAAVDAGADAIGFVFYAKSPRAINVFQALEIVAALPPFVTTVGLFVNPSCYELNKTLDVVQLDMLQFHGDESSAECESYKRPYIKALRVKVGDDIATACNAYTGARGILLDAYVKSVPGGTGEVFDWKLIPKGLNKPIILAGGLNHANVSVAIKQVRPYAVDVSSGVEQDKGIKNHHKIHAFMQAVHKSSRINMMINK</sequence>
<keyword evidence="12" id="KW-1185">Reference proteome</keyword>
<dbReference type="InterPro" id="IPR001240">
    <property type="entry name" value="PRAI_dom"/>
</dbReference>
<comment type="catalytic activity">
    <reaction evidence="1 9">
        <text>N-(5-phospho-beta-D-ribosyl)anthranilate = 1-(2-carboxyphenylamino)-1-deoxy-D-ribulose 5-phosphate</text>
        <dbReference type="Rhea" id="RHEA:21540"/>
        <dbReference type="ChEBI" id="CHEBI:18277"/>
        <dbReference type="ChEBI" id="CHEBI:58613"/>
        <dbReference type="EC" id="5.3.1.24"/>
    </reaction>
</comment>
<dbReference type="Gene3D" id="3.20.20.70">
    <property type="entry name" value="Aldolase class I"/>
    <property type="match status" value="1"/>
</dbReference>
<evidence type="ECO:0000256" key="2">
    <source>
        <dbReference type="ARBA" id="ARBA00004664"/>
    </source>
</evidence>
<organism evidence="11 12">
    <name type="scientific">Candidatus Pseudomonas adelgestsugas</name>
    <dbReference type="NCBI Taxonomy" id="1302376"/>
    <lineage>
        <taxon>Bacteria</taxon>
        <taxon>Pseudomonadati</taxon>
        <taxon>Pseudomonadota</taxon>
        <taxon>Gammaproteobacteria</taxon>
        <taxon>Pseudomonadales</taxon>
        <taxon>Pseudomonadaceae</taxon>
        <taxon>Pseudomonas</taxon>
    </lineage>
</organism>
<feature type="domain" description="N-(5'phosphoribosyl) anthranilate isomerase (PRAI)" evidence="10">
    <location>
        <begin position="11"/>
        <end position="206"/>
    </location>
</feature>
<dbReference type="GO" id="GO:0004640">
    <property type="term" value="F:phosphoribosylanthranilate isomerase activity"/>
    <property type="evidence" value="ECO:0007669"/>
    <property type="project" value="UniProtKB-EC"/>
</dbReference>
<dbReference type="CDD" id="cd00405">
    <property type="entry name" value="PRAI"/>
    <property type="match status" value="1"/>
</dbReference>
<reference evidence="11 12" key="1">
    <citation type="journal article" date="2018" name="Genome Biol. Evol.">
        <title>Partnering With a Pest: Genomes of Hemlock Woolly Adelgid Symbionts Reveal Atypical Nutritional Provisioning Patterns in Dual-Obligate Bacteria.</title>
        <authorList>
            <person name="Weglarz K.M."/>
            <person name="Havill N.P."/>
            <person name="Burke G.R."/>
            <person name="von Dohlen C.D."/>
        </authorList>
    </citation>
    <scope>NUCLEOTIDE SEQUENCE [LARGE SCALE GENOMIC DNA]</scope>
    <source>
        <strain evidence="11 12">HWA_ENA</strain>
    </source>
</reference>
<dbReference type="EC" id="5.3.1.24" evidence="3 9"/>
<dbReference type="SUPFAM" id="SSF51366">
    <property type="entry name" value="Ribulose-phoshate binding barrel"/>
    <property type="match status" value="1"/>
</dbReference>
<dbReference type="InterPro" id="IPR013785">
    <property type="entry name" value="Aldolase_TIM"/>
</dbReference>
<dbReference type="PANTHER" id="PTHR42894">
    <property type="entry name" value="N-(5'-PHOSPHORIBOSYL)ANTHRANILATE ISOMERASE"/>
    <property type="match status" value="1"/>
</dbReference>
<keyword evidence="8 9" id="KW-0413">Isomerase</keyword>
<proteinExistence type="inferred from homology"/>
<evidence type="ECO:0000256" key="3">
    <source>
        <dbReference type="ARBA" id="ARBA00012572"/>
    </source>
</evidence>
<gene>
    <name evidence="9 11" type="primary">trpF</name>
    <name evidence="11" type="ORF">C3B55_00802</name>
</gene>
<evidence type="ECO:0000256" key="1">
    <source>
        <dbReference type="ARBA" id="ARBA00001164"/>
    </source>
</evidence>
<evidence type="ECO:0000256" key="5">
    <source>
        <dbReference type="ARBA" id="ARBA00022605"/>
    </source>
</evidence>
<keyword evidence="5 9" id="KW-0028">Amino-acid biosynthesis</keyword>
<dbReference type="Proteomes" id="UP000288953">
    <property type="component" value="Chromosome"/>
</dbReference>
<dbReference type="NCBIfam" id="NF002299">
    <property type="entry name" value="PRK01222.1-6"/>
    <property type="match status" value="1"/>
</dbReference>
<keyword evidence="7 9" id="KW-0057">Aromatic amino acid biosynthesis</keyword>
<evidence type="ECO:0000313" key="11">
    <source>
        <dbReference type="EMBL" id="QAX82117.1"/>
    </source>
</evidence>
<accession>A0ABX5R9L5</accession>
<dbReference type="PANTHER" id="PTHR42894:SF1">
    <property type="entry name" value="N-(5'-PHOSPHORIBOSYL)ANTHRANILATE ISOMERASE"/>
    <property type="match status" value="1"/>
</dbReference>